<evidence type="ECO:0000256" key="2">
    <source>
        <dbReference type="ARBA" id="ARBA00006910"/>
    </source>
</evidence>
<dbReference type="RefSeq" id="XP_025486699.1">
    <property type="nucleotide sequence ID" value="XM_025637652.1"/>
</dbReference>
<feature type="domain" description="Autophagy protein ATG5 alpha-helical bundle region" evidence="15">
    <location>
        <begin position="468"/>
        <end position="524"/>
    </location>
</feature>
<dbReference type="GO" id="GO:0006995">
    <property type="term" value="P:cellular response to nitrogen starvation"/>
    <property type="evidence" value="ECO:0007669"/>
    <property type="project" value="TreeGrafter"/>
</dbReference>
<dbReference type="InterPro" id="IPR048318">
    <property type="entry name" value="ATG5_UblB"/>
</dbReference>
<dbReference type="InterPro" id="IPR029058">
    <property type="entry name" value="AB_hydrolase_fold"/>
</dbReference>
<dbReference type="PRINTS" id="PR00111">
    <property type="entry name" value="ABHYDROLASE"/>
</dbReference>
<dbReference type="Pfam" id="PF00561">
    <property type="entry name" value="Abhydrolase_1"/>
    <property type="match status" value="1"/>
</dbReference>
<comment type="similarity">
    <text evidence="2 12">Belongs to the ATG5 family.</text>
</comment>
<dbReference type="InterPro" id="IPR048940">
    <property type="entry name" value="ATG5_HBR"/>
</dbReference>
<evidence type="ECO:0000313" key="16">
    <source>
        <dbReference type="EMBL" id="PYH76499.1"/>
    </source>
</evidence>
<keyword evidence="16" id="KW-0378">Hydrolase</keyword>
<dbReference type="PANTHER" id="PTHR13040">
    <property type="entry name" value="AUTOPHAGY PROTEIN 5"/>
    <property type="match status" value="1"/>
</dbReference>
<comment type="function">
    <text evidence="11">Involved in cytoplasm to vacuole transport (Cvt) and autophagic vesicle formation. Autophagy is essential for maintenance of amino acid levels and protein synthesis under nitrogen starvation. Required for selective autophagic degradation of the nucleus (nucleophagy). Also required for mitophagy, which eliminates defective or superfluous mitochondria in order to fulfill cellular energy requirements and prevent excess ROS production. Conjugation with ATG12, through a ubiquitin-like conjugating system involving ATG7 as an E1-like activating enzyme and ATG10 as an E2-like conjugating enzyme, is essential for its function. The ATG12-ATG5 conjugate acts as an E3-like enzyme which is required for lipidation of ATG8 and ATG8 association to the vesicle membranes.</text>
</comment>
<evidence type="ECO:0000259" key="14">
    <source>
        <dbReference type="Pfam" id="PF04106"/>
    </source>
</evidence>
<dbReference type="InterPro" id="IPR042527">
    <property type="entry name" value="Atg5_UblA_dom_sf"/>
</dbReference>
<dbReference type="GeneID" id="37140394"/>
<dbReference type="SUPFAM" id="SSF53474">
    <property type="entry name" value="alpha/beta-Hydrolases"/>
    <property type="match status" value="1"/>
</dbReference>
<protein>
    <recommendedName>
        <fullName evidence="4 12">Autophagy protein 5</fullName>
    </recommendedName>
</protein>
<feature type="domain" description="Autophagy protein ATG5 UblB" evidence="14">
    <location>
        <begin position="531"/>
        <end position="643"/>
    </location>
</feature>
<dbReference type="PANTHER" id="PTHR13040:SF2">
    <property type="entry name" value="AUTOPHAGY PROTEIN 5"/>
    <property type="match status" value="1"/>
</dbReference>
<dbReference type="GO" id="GO:0000422">
    <property type="term" value="P:autophagy of mitochondrion"/>
    <property type="evidence" value="ECO:0007669"/>
    <property type="project" value="TreeGrafter"/>
</dbReference>
<dbReference type="GO" id="GO:0061908">
    <property type="term" value="C:phagophore"/>
    <property type="evidence" value="ECO:0007669"/>
    <property type="project" value="TreeGrafter"/>
</dbReference>
<dbReference type="GO" id="GO:0019776">
    <property type="term" value="F:Atg8-family ligase activity"/>
    <property type="evidence" value="ECO:0007669"/>
    <property type="project" value="TreeGrafter"/>
</dbReference>
<dbReference type="EMBL" id="KZ821757">
    <property type="protein sequence ID" value="PYH76499.1"/>
    <property type="molecule type" value="Genomic_DNA"/>
</dbReference>
<evidence type="ECO:0000256" key="5">
    <source>
        <dbReference type="ARBA" id="ARBA00022448"/>
    </source>
</evidence>
<gene>
    <name evidence="16" type="ORF">BO82DRAFT_378806</name>
</gene>
<dbReference type="VEuPathDB" id="FungiDB:BO82DRAFT_378806"/>
<reference evidence="16 17" key="1">
    <citation type="submission" date="2016-12" db="EMBL/GenBank/DDBJ databases">
        <title>The genomes of Aspergillus section Nigri reveals drivers in fungal speciation.</title>
        <authorList>
            <consortium name="DOE Joint Genome Institute"/>
            <person name="Vesth T.C."/>
            <person name="Nybo J."/>
            <person name="Theobald S."/>
            <person name="Brandl J."/>
            <person name="Frisvad J.C."/>
            <person name="Nielsen K.F."/>
            <person name="Lyhne E.K."/>
            <person name="Kogle M.E."/>
            <person name="Kuo A."/>
            <person name="Riley R."/>
            <person name="Clum A."/>
            <person name="Nolan M."/>
            <person name="Lipzen A."/>
            <person name="Salamov A."/>
            <person name="Henrissat B."/>
            <person name="Wiebenga A."/>
            <person name="De Vries R.P."/>
            <person name="Grigoriev I.V."/>
            <person name="Mortensen U.H."/>
            <person name="Andersen M.R."/>
            <person name="Baker S.E."/>
        </authorList>
    </citation>
    <scope>NUCLEOTIDE SEQUENCE [LARGE SCALE GENOMIC DNA]</scope>
    <source>
        <strain evidence="16 17">CBS 121591</strain>
    </source>
</reference>
<dbReference type="GO" id="GO:0015031">
    <property type="term" value="P:protein transport"/>
    <property type="evidence" value="ECO:0007669"/>
    <property type="project" value="UniProtKB-KW"/>
</dbReference>
<dbReference type="FunFam" id="3.10.20.90:FF:000290">
    <property type="entry name" value="Autophagy protein 5"/>
    <property type="match status" value="1"/>
</dbReference>
<dbReference type="InterPro" id="IPR000073">
    <property type="entry name" value="AB_hydrolase_1"/>
</dbReference>
<accession>A0A319BY28</accession>
<dbReference type="GO" id="GO:0034274">
    <property type="term" value="C:Atg12-Atg5-Atg16 complex"/>
    <property type="evidence" value="ECO:0007669"/>
    <property type="project" value="TreeGrafter"/>
</dbReference>
<name>A0A319BY28_9EURO</name>
<dbReference type="GO" id="GO:0016787">
    <property type="term" value="F:hydrolase activity"/>
    <property type="evidence" value="ECO:0007669"/>
    <property type="project" value="UniProtKB-KW"/>
</dbReference>
<dbReference type="InterPro" id="IPR042526">
    <property type="entry name" value="Atg5_HR"/>
</dbReference>
<evidence type="ECO:0000256" key="1">
    <source>
        <dbReference type="ARBA" id="ARBA00004623"/>
    </source>
</evidence>
<comment type="subunit">
    <text evidence="3 12">Conjugated with ATG12.</text>
</comment>
<comment type="subcellular location">
    <subcellularLocation>
        <location evidence="1 12">Preautophagosomal structure membrane</location>
        <topology evidence="1 12">Peripheral membrane protein</topology>
    </subcellularLocation>
</comment>
<evidence type="ECO:0000256" key="7">
    <source>
        <dbReference type="ARBA" id="ARBA00022843"/>
    </source>
</evidence>
<dbReference type="GO" id="GO:0005776">
    <property type="term" value="C:autophagosome"/>
    <property type="evidence" value="ECO:0007669"/>
    <property type="project" value="TreeGrafter"/>
</dbReference>
<evidence type="ECO:0000313" key="17">
    <source>
        <dbReference type="Proteomes" id="UP000248340"/>
    </source>
</evidence>
<dbReference type="GO" id="GO:0034727">
    <property type="term" value="P:piecemeal microautophagy of the nucleus"/>
    <property type="evidence" value="ECO:0007669"/>
    <property type="project" value="TreeGrafter"/>
</dbReference>
<sequence length="647" mass="70226">MAWYNQTVDSLSEFLASHRSQLPLLAATGASLTVAYVLRSLLSDSQPEGNVYRSPLARVKALSDAENCELPLPIDVLPGARDVPTSFGGSMRVYEWGPDDGPRVLLIHGITTPCIALGGLAHALVDRGCRVMLFDLFGRGYSDCPSDLPQDGTLWNRQIWSAINSSPIFKRPGDLCLVGYSLGGGIAANFAAFHPQAISSLVLLAPAGLIRDSRISFQSQLLYSHDWIPEKLLKFFVRRRLRAGPLTSKPANKKLSAEDALVEELPNQGATEVQRLSRAYTHVNVPNAVKWQVDEHPGFVHAFMSSMRYGPILQQRQLKVWKQLGDWLATGKKAGSDAIPGLPHDKVLIMYGEHDAVIVKDDLVPDATAALQGLASFKSYDAGHEFPSTNPHEGWFSFEGVPLKWHYPIGLLYDLYAGADPASKGGGTEPDLLSAAGADEDPLPWRLTVHFSDWPDEELVRLDADGMVMHDAFINSVKEADFLRNGTAKGIMALSKEDSAGLWTAVRDVDLPAFQRISNILLPPPNQPFRNVPVRFFLPLPPDSDSPSLKVVQSPIPPVIAPSSVSSSIAASQSLMMAAARGAPQVQTVGSALHALLPNLFPSRRTPVLAKPVLHGAAVPMAAPVEELVRCSAYGDGWVYVVVRMMG</sequence>
<dbReference type="Gene3D" id="3.10.20.90">
    <property type="entry name" value="Phosphatidylinositol 3-kinase Catalytic Subunit, Chain A, domain 1"/>
    <property type="match status" value="1"/>
</dbReference>
<keyword evidence="5 12" id="KW-0813">Transport</keyword>
<dbReference type="FunFam" id="1.10.246.190:FF:000004">
    <property type="entry name" value="Autophagy protein 5"/>
    <property type="match status" value="1"/>
</dbReference>
<feature type="domain" description="AB hydrolase-1" evidence="13">
    <location>
        <begin position="102"/>
        <end position="387"/>
    </location>
</feature>
<evidence type="ECO:0000256" key="9">
    <source>
        <dbReference type="ARBA" id="ARBA00023006"/>
    </source>
</evidence>
<dbReference type="InterPro" id="IPR007239">
    <property type="entry name" value="Atg5"/>
</dbReference>
<organism evidence="16 17">
    <name type="scientific">Aspergillus uvarum CBS 121591</name>
    <dbReference type="NCBI Taxonomy" id="1448315"/>
    <lineage>
        <taxon>Eukaryota</taxon>
        <taxon>Fungi</taxon>
        <taxon>Dikarya</taxon>
        <taxon>Ascomycota</taxon>
        <taxon>Pezizomycotina</taxon>
        <taxon>Eurotiomycetes</taxon>
        <taxon>Eurotiomycetidae</taxon>
        <taxon>Eurotiales</taxon>
        <taxon>Aspergillaceae</taxon>
        <taxon>Aspergillus</taxon>
        <taxon>Aspergillus subgen. Circumdati</taxon>
    </lineage>
</organism>
<keyword evidence="8" id="KW-0653">Protein transport</keyword>
<evidence type="ECO:0000256" key="6">
    <source>
        <dbReference type="ARBA" id="ARBA00022499"/>
    </source>
</evidence>
<dbReference type="Gene3D" id="3.10.20.620">
    <property type="match status" value="1"/>
</dbReference>
<dbReference type="STRING" id="1448315.A0A319BY28"/>
<dbReference type="GO" id="GO:0044233">
    <property type="term" value="C:mitochondria-associated endoplasmic reticulum membrane contact site"/>
    <property type="evidence" value="ECO:0007669"/>
    <property type="project" value="TreeGrafter"/>
</dbReference>
<evidence type="ECO:0000259" key="15">
    <source>
        <dbReference type="Pfam" id="PF20637"/>
    </source>
</evidence>
<dbReference type="GO" id="GO:0034045">
    <property type="term" value="C:phagophore assembly site membrane"/>
    <property type="evidence" value="ECO:0007669"/>
    <property type="project" value="UniProtKB-SubCell"/>
</dbReference>
<keyword evidence="17" id="KW-1185">Reference proteome</keyword>
<evidence type="ECO:0000259" key="13">
    <source>
        <dbReference type="Pfam" id="PF00561"/>
    </source>
</evidence>
<dbReference type="AlphaFoldDB" id="A0A319BY28"/>
<keyword evidence="7 12" id="KW-0832">Ubl conjugation</keyword>
<evidence type="ECO:0000256" key="8">
    <source>
        <dbReference type="ARBA" id="ARBA00022927"/>
    </source>
</evidence>
<dbReference type="Gene3D" id="1.10.246.190">
    <property type="entry name" value="Autophagy protein Apg5, helix rich domain"/>
    <property type="match status" value="1"/>
</dbReference>
<evidence type="ECO:0000256" key="10">
    <source>
        <dbReference type="ARBA" id="ARBA00023136"/>
    </source>
</evidence>
<dbReference type="OrthoDB" id="408373at2759"/>
<keyword evidence="10 12" id="KW-0472">Membrane</keyword>
<evidence type="ECO:0000256" key="11">
    <source>
        <dbReference type="ARBA" id="ARBA00024770"/>
    </source>
</evidence>
<evidence type="ECO:0000256" key="3">
    <source>
        <dbReference type="ARBA" id="ARBA00011554"/>
    </source>
</evidence>
<proteinExistence type="inferred from homology"/>
<dbReference type="Pfam" id="PF20637">
    <property type="entry name" value="ATG5_HBR"/>
    <property type="match status" value="1"/>
</dbReference>
<evidence type="ECO:0000256" key="4">
    <source>
        <dbReference type="ARBA" id="ARBA00015616"/>
    </source>
</evidence>
<dbReference type="Pfam" id="PF04106">
    <property type="entry name" value="ATG5_UblB"/>
    <property type="match status" value="1"/>
</dbReference>
<keyword evidence="6 12" id="KW-1017">Isopeptide bond</keyword>
<dbReference type="Gene3D" id="3.40.50.1820">
    <property type="entry name" value="alpha/beta hydrolase"/>
    <property type="match status" value="1"/>
</dbReference>
<evidence type="ECO:0000256" key="12">
    <source>
        <dbReference type="RuleBase" id="RU361202"/>
    </source>
</evidence>
<dbReference type="Proteomes" id="UP000248340">
    <property type="component" value="Unassembled WGS sequence"/>
</dbReference>
<keyword evidence="9 12" id="KW-0072">Autophagy</keyword>